<dbReference type="RefSeq" id="WP_188878025.1">
    <property type="nucleotide sequence ID" value="NZ_BMOQ01000004.1"/>
</dbReference>
<reference evidence="2 3" key="1">
    <citation type="journal article" date="2019" name="Int. J. Syst. Evol. Microbiol.">
        <title>The Global Catalogue of Microorganisms (GCM) 10K type strain sequencing project: providing services to taxonomists for standard genome sequencing and annotation.</title>
        <authorList>
            <consortium name="The Broad Institute Genomics Platform"/>
            <consortium name="The Broad Institute Genome Sequencing Center for Infectious Disease"/>
            <person name="Wu L."/>
            <person name="Ma J."/>
        </authorList>
    </citation>
    <scope>NUCLEOTIDE SEQUENCE [LARGE SCALE GENOMIC DNA]</scope>
    <source>
        <strain evidence="2 3">JCM 16331</strain>
    </source>
</reference>
<evidence type="ECO:0008006" key="4">
    <source>
        <dbReference type="Google" id="ProtNLM"/>
    </source>
</evidence>
<sequence>MNATVEAPPAASDAEAAAAIAAVSAYLDGERAALAAAAAASDDGENETWDGAKWRFAGRLAATGADGRGGRVPDGAPTDAWSAAGRADRF</sequence>
<keyword evidence="3" id="KW-1185">Reference proteome</keyword>
<dbReference type="Pfam" id="PF26062">
    <property type="entry name" value="DUF8022"/>
    <property type="match status" value="1"/>
</dbReference>
<feature type="region of interest" description="Disordered" evidence="1">
    <location>
        <begin position="65"/>
        <end position="90"/>
    </location>
</feature>
<gene>
    <name evidence="2" type="ORF">GCM10009021_14260</name>
</gene>
<organism evidence="2 3">
    <name type="scientific">Halarchaeum nitratireducens</name>
    <dbReference type="NCBI Taxonomy" id="489913"/>
    <lineage>
        <taxon>Archaea</taxon>
        <taxon>Methanobacteriati</taxon>
        <taxon>Methanobacteriota</taxon>
        <taxon>Stenosarchaea group</taxon>
        <taxon>Halobacteria</taxon>
        <taxon>Halobacteriales</taxon>
        <taxon>Halobacteriaceae</taxon>
    </lineage>
</organism>
<dbReference type="Proteomes" id="UP000608850">
    <property type="component" value="Unassembled WGS sequence"/>
</dbReference>
<comment type="caution">
    <text evidence="2">The sequence shown here is derived from an EMBL/GenBank/DDBJ whole genome shotgun (WGS) entry which is preliminary data.</text>
</comment>
<proteinExistence type="predicted"/>
<dbReference type="AlphaFoldDB" id="A0A830GA06"/>
<accession>A0A830GA06</accession>
<evidence type="ECO:0000313" key="3">
    <source>
        <dbReference type="Proteomes" id="UP000608850"/>
    </source>
</evidence>
<evidence type="ECO:0000256" key="1">
    <source>
        <dbReference type="SAM" id="MobiDB-lite"/>
    </source>
</evidence>
<name>A0A830GA06_9EURY</name>
<dbReference type="EMBL" id="BMOQ01000004">
    <property type="protein sequence ID" value="GGN15106.1"/>
    <property type="molecule type" value="Genomic_DNA"/>
</dbReference>
<dbReference type="OrthoDB" id="214756at2157"/>
<evidence type="ECO:0000313" key="2">
    <source>
        <dbReference type="EMBL" id="GGN15106.1"/>
    </source>
</evidence>
<protein>
    <recommendedName>
        <fullName evidence="4">Acc operon protein</fullName>
    </recommendedName>
</protein>
<dbReference type="InterPro" id="IPR058335">
    <property type="entry name" value="PccX"/>
</dbReference>